<dbReference type="STRING" id="47839.BN973_00139"/>
<dbReference type="InterPro" id="IPR051604">
    <property type="entry name" value="Ergot_Alk_Oxidoreductase"/>
</dbReference>
<dbReference type="AlphaFoldDB" id="A0A024JQB6"/>
<dbReference type="InterPro" id="IPR036291">
    <property type="entry name" value="NAD(P)-bd_dom_sf"/>
</dbReference>
<dbReference type="eggNOG" id="COG0702">
    <property type="taxonomic scope" value="Bacteria"/>
</dbReference>
<accession>A0A024JQB6</accession>
<reference evidence="2" key="2">
    <citation type="submission" date="2014-04" db="EMBL/GenBank/DDBJ databases">
        <authorList>
            <person name="Xu Y.W."/>
            <person name="Yang Q."/>
        </authorList>
    </citation>
    <scope>NUCLEOTIDE SEQUENCE</scope>
    <source>
        <strain evidence="2">DSM 44626</strain>
    </source>
</reference>
<feature type="domain" description="NmrA-like" evidence="1">
    <location>
        <begin position="4"/>
        <end position="236"/>
    </location>
</feature>
<dbReference type="EMBL" id="HG964446">
    <property type="protein sequence ID" value="CDO85806.1"/>
    <property type="molecule type" value="Genomic_DNA"/>
</dbReference>
<evidence type="ECO:0000313" key="3">
    <source>
        <dbReference type="EMBL" id="ORX05314.1"/>
    </source>
</evidence>
<dbReference type="SUPFAM" id="SSF51735">
    <property type="entry name" value="NAD(P)-binding Rossmann-fold domains"/>
    <property type="match status" value="1"/>
</dbReference>
<name>A0A024JQB6_9MYCO</name>
<dbReference type="RefSeq" id="WP_036465280.1">
    <property type="nucleotide sequence ID" value="NZ_HG964446.1"/>
</dbReference>
<reference evidence="3 4" key="3">
    <citation type="submission" date="2016-01" db="EMBL/GenBank/DDBJ databases">
        <title>The new phylogeny of the genus Mycobacterium.</title>
        <authorList>
            <person name="Tarcisio F."/>
            <person name="Conor M."/>
            <person name="Antonella G."/>
            <person name="Elisabetta G."/>
            <person name="Giulia F.S."/>
            <person name="Sara T."/>
            <person name="Anna F."/>
            <person name="Clotilde B."/>
            <person name="Roberto B."/>
            <person name="Veronica D.S."/>
            <person name="Fabio R."/>
            <person name="Monica P."/>
            <person name="Olivier J."/>
            <person name="Enrico T."/>
            <person name="Nicola S."/>
        </authorList>
    </citation>
    <scope>NUCLEOTIDE SEQUENCE [LARGE SCALE GENOMIC DNA]</scope>
    <source>
        <strain evidence="3 4">DSM 44626</strain>
    </source>
</reference>
<organism evidence="2">
    <name type="scientific">Mycobacterium triplex</name>
    <dbReference type="NCBI Taxonomy" id="47839"/>
    <lineage>
        <taxon>Bacteria</taxon>
        <taxon>Bacillati</taxon>
        <taxon>Actinomycetota</taxon>
        <taxon>Actinomycetes</taxon>
        <taxon>Mycobacteriales</taxon>
        <taxon>Mycobacteriaceae</taxon>
        <taxon>Mycobacterium</taxon>
        <taxon>Mycobacterium simiae complex</taxon>
    </lineage>
</organism>
<dbReference type="InterPro" id="IPR008030">
    <property type="entry name" value="NmrA-like"/>
</dbReference>
<gene>
    <name evidence="3" type="ORF">AWC29_10650</name>
    <name evidence="2" type="ORF">BN973_00139</name>
</gene>
<proteinExistence type="predicted"/>
<evidence type="ECO:0000313" key="4">
    <source>
        <dbReference type="Proteomes" id="UP000193710"/>
    </source>
</evidence>
<evidence type="ECO:0000259" key="1">
    <source>
        <dbReference type="Pfam" id="PF05368"/>
    </source>
</evidence>
<dbReference type="PANTHER" id="PTHR43162:SF1">
    <property type="entry name" value="PRESTALK A DIFFERENTIATION PROTEIN A"/>
    <property type="match status" value="1"/>
</dbReference>
<dbReference type="PANTHER" id="PTHR43162">
    <property type="match status" value="1"/>
</dbReference>
<dbReference type="EMBL" id="LQPY01000014">
    <property type="protein sequence ID" value="ORX05314.1"/>
    <property type="molecule type" value="Genomic_DNA"/>
</dbReference>
<reference evidence="2" key="1">
    <citation type="journal article" date="2014" name="Genome Announc.">
        <title>Draft Genome Sequence of Mycobacterium triplex DSM 44626.</title>
        <authorList>
            <person name="Sassi M."/>
            <person name="Croce O."/>
            <person name="Robert C."/>
            <person name="Raoult D."/>
            <person name="Drancourt M."/>
        </authorList>
    </citation>
    <scope>NUCLEOTIDE SEQUENCE [LARGE SCALE GENOMIC DNA]</scope>
    <source>
        <strain evidence="2">DSM 44626</strain>
    </source>
</reference>
<dbReference type="OrthoDB" id="285016at2"/>
<keyword evidence="4" id="KW-1185">Reference proteome</keyword>
<dbReference type="Gene3D" id="3.40.50.720">
    <property type="entry name" value="NAD(P)-binding Rossmann-like Domain"/>
    <property type="match status" value="1"/>
</dbReference>
<sequence>MSAPVLVIGATGRHGGTGRIVAERVLSRGRPVRALVRIDDERAAELRRRGATTVVGDLHDRASLVAAARDVSAVYFTYPVAAGVVSAAANLASVLVDVSPKPHLVVMSMAVSAVDSPSRLGQGQAVAEEVFTWAGLNPTVLRFGGLFHENVLLLHGASIRENSVIANSFGDGPAPWIGGDDAAEIAVTHLLAPAPESARVSYPPPAEVIDHAEVARIVAAETGRPVRFQPISAAAWRAELESAAEAQPASAINAAMAQHISTVGGALSQRTEPLIAADPDALAAILGRPPARLVDFLRRNLQHFAPATTLA</sequence>
<dbReference type="HOGENOM" id="CLU_007383_10_6_11"/>
<dbReference type="Pfam" id="PF05368">
    <property type="entry name" value="NmrA"/>
    <property type="match status" value="1"/>
</dbReference>
<dbReference type="Gene3D" id="3.90.25.10">
    <property type="entry name" value="UDP-galactose 4-epimerase, domain 1"/>
    <property type="match status" value="1"/>
</dbReference>
<dbReference type="Proteomes" id="UP000193710">
    <property type="component" value="Unassembled WGS sequence"/>
</dbReference>
<evidence type="ECO:0000313" key="2">
    <source>
        <dbReference type="EMBL" id="CDO85806.1"/>
    </source>
</evidence>
<dbReference type="Proteomes" id="UP000028880">
    <property type="component" value="Unassembled WGS sequence"/>
</dbReference>
<protein>
    <submittedName>
        <fullName evidence="2">NmrA family protein</fullName>
    </submittedName>
</protein>